<feature type="compositionally biased region" description="Low complexity" evidence="1">
    <location>
        <begin position="1537"/>
        <end position="1560"/>
    </location>
</feature>
<feature type="compositionally biased region" description="Low complexity" evidence="1">
    <location>
        <begin position="517"/>
        <end position="529"/>
    </location>
</feature>
<feature type="compositionally biased region" description="Low complexity" evidence="1">
    <location>
        <begin position="867"/>
        <end position="878"/>
    </location>
</feature>
<dbReference type="Gene3D" id="3.30.70.960">
    <property type="entry name" value="SEA domain"/>
    <property type="match status" value="1"/>
</dbReference>
<feature type="transmembrane region" description="Helical" evidence="2">
    <location>
        <begin position="1403"/>
        <end position="1427"/>
    </location>
</feature>
<feature type="region of interest" description="Disordered" evidence="1">
    <location>
        <begin position="216"/>
        <end position="685"/>
    </location>
</feature>
<feature type="region of interest" description="Disordered" evidence="1">
    <location>
        <begin position="993"/>
        <end position="1013"/>
    </location>
</feature>
<protein>
    <submittedName>
        <fullName evidence="4">Flocculation protein FLO11</fullName>
    </submittedName>
</protein>
<feature type="compositionally biased region" description="Low complexity" evidence="1">
    <location>
        <begin position="363"/>
        <end position="375"/>
    </location>
</feature>
<evidence type="ECO:0000259" key="3">
    <source>
        <dbReference type="PROSITE" id="PS50024"/>
    </source>
</evidence>
<feature type="compositionally biased region" description="Polar residues" evidence="1">
    <location>
        <begin position="239"/>
        <end position="249"/>
    </location>
</feature>
<feature type="compositionally biased region" description="Acidic residues" evidence="1">
    <location>
        <begin position="569"/>
        <end position="596"/>
    </location>
</feature>
<gene>
    <name evidence="4" type="ORF">DMAD_03863</name>
</gene>
<feature type="compositionally biased region" description="Low complexity" evidence="1">
    <location>
        <begin position="275"/>
        <end position="289"/>
    </location>
</feature>
<name>A0AAU9GA62_DROMD</name>
<feature type="compositionally biased region" description="Basic and acidic residues" evidence="1">
    <location>
        <begin position="654"/>
        <end position="672"/>
    </location>
</feature>
<feature type="compositionally biased region" description="Low complexity" evidence="1">
    <location>
        <begin position="727"/>
        <end position="752"/>
    </location>
</feature>
<evidence type="ECO:0000313" key="4">
    <source>
        <dbReference type="EMBL" id="BFG05039.1"/>
    </source>
</evidence>
<feature type="region of interest" description="Disordered" evidence="1">
    <location>
        <begin position="1063"/>
        <end position="1189"/>
    </location>
</feature>
<reference evidence="4 5" key="1">
    <citation type="submission" date="2024-02" db="EMBL/GenBank/DDBJ databases">
        <title>A chromosome-level genome assembly of Drosophila madeirensis, a fruit fly species endemic to Madeira island.</title>
        <authorList>
            <person name="Tomihara K."/>
            <person name="Llopart A."/>
            <person name="Yamamoto D."/>
        </authorList>
    </citation>
    <scope>NUCLEOTIDE SEQUENCE [LARGE SCALE GENOMIC DNA]</scope>
    <source>
        <strain evidence="4 5">RF1</strain>
    </source>
</reference>
<keyword evidence="5" id="KW-1185">Reference proteome</keyword>
<feature type="compositionally biased region" description="Low complexity" evidence="1">
    <location>
        <begin position="791"/>
        <end position="801"/>
    </location>
</feature>
<feature type="compositionally biased region" description="Low complexity" evidence="1">
    <location>
        <begin position="177"/>
        <end position="193"/>
    </location>
</feature>
<feature type="region of interest" description="Disordered" evidence="1">
    <location>
        <begin position="779"/>
        <end position="838"/>
    </location>
</feature>
<dbReference type="PROSITE" id="PS50024">
    <property type="entry name" value="SEA"/>
    <property type="match status" value="1"/>
</dbReference>
<feature type="region of interest" description="Disordered" evidence="1">
    <location>
        <begin position="911"/>
        <end position="942"/>
    </location>
</feature>
<dbReference type="Pfam" id="PF01390">
    <property type="entry name" value="SEA"/>
    <property type="match status" value="1"/>
</dbReference>
<feature type="domain" description="SEA" evidence="3">
    <location>
        <begin position="1238"/>
        <end position="1352"/>
    </location>
</feature>
<feature type="compositionally biased region" description="Low complexity" evidence="1">
    <location>
        <begin position="1093"/>
        <end position="1105"/>
    </location>
</feature>
<dbReference type="InterPro" id="IPR000082">
    <property type="entry name" value="SEA_dom"/>
</dbReference>
<feature type="region of interest" description="Disordered" evidence="1">
    <location>
        <begin position="704"/>
        <end position="764"/>
    </location>
</feature>
<keyword evidence="2" id="KW-0812">Transmembrane</keyword>
<evidence type="ECO:0000256" key="1">
    <source>
        <dbReference type="SAM" id="MobiDB-lite"/>
    </source>
</evidence>
<keyword evidence="2" id="KW-1133">Transmembrane helix</keyword>
<feature type="region of interest" description="Disordered" evidence="1">
    <location>
        <begin position="853"/>
        <end position="898"/>
    </location>
</feature>
<feature type="compositionally biased region" description="Low complexity" evidence="1">
    <location>
        <begin position="1205"/>
        <end position="1229"/>
    </location>
</feature>
<feature type="compositionally biased region" description="Polar residues" evidence="1">
    <location>
        <begin position="555"/>
        <end position="564"/>
    </location>
</feature>
<dbReference type="SUPFAM" id="SSF82671">
    <property type="entry name" value="SEA domain"/>
    <property type="match status" value="1"/>
</dbReference>
<feature type="region of interest" description="Disordered" evidence="1">
    <location>
        <begin position="1477"/>
        <end position="1560"/>
    </location>
</feature>
<organism evidence="4 5">
    <name type="scientific">Drosophila madeirensis</name>
    <name type="common">Fruit fly</name>
    <dbReference type="NCBI Taxonomy" id="30013"/>
    <lineage>
        <taxon>Eukaryota</taxon>
        <taxon>Metazoa</taxon>
        <taxon>Ecdysozoa</taxon>
        <taxon>Arthropoda</taxon>
        <taxon>Hexapoda</taxon>
        <taxon>Insecta</taxon>
        <taxon>Pterygota</taxon>
        <taxon>Neoptera</taxon>
        <taxon>Endopterygota</taxon>
        <taxon>Diptera</taxon>
        <taxon>Brachycera</taxon>
        <taxon>Muscomorpha</taxon>
        <taxon>Ephydroidea</taxon>
        <taxon>Drosophilidae</taxon>
        <taxon>Drosophila</taxon>
        <taxon>Sophophora</taxon>
    </lineage>
</organism>
<feature type="compositionally biased region" description="Polar residues" evidence="1">
    <location>
        <begin position="629"/>
        <end position="640"/>
    </location>
</feature>
<evidence type="ECO:0000256" key="2">
    <source>
        <dbReference type="SAM" id="Phobius"/>
    </source>
</evidence>
<feature type="compositionally biased region" description="Low complexity" evidence="1">
    <location>
        <begin position="818"/>
        <end position="832"/>
    </location>
</feature>
<feature type="compositionally biased region" description="Polar residues" evidence="1">
    <location>
        <begin position="887"/>
        <end position="898"/>
    </location>
</feature>
<feature type="region of interest" description="Disordered" evidence="1">
    <location>
        <begin position="1205"/>
        <end position="1235"/>
    </location>
</feature>
<sequence length="1593" mass="172883">MSGKVKRPTLSASAPLCHSFFDYFPGGTIIWLCLCLVFCSVSAQDTSSYYFPSQNRFVPSSGAFPRQQQQSLGNFRGSSGGFSPAPGSYQEQLLFIANENGAKQVPAAGSSPFGSPFGGSSQFAKSPPNRQSDYYDISPRPFGVPAGPAPGGVGATSATSSSSSSNGFTRSKAIRNGSSSSSGSGTGNSLSGGFQPQTQRINVPHQQTQFLAHFSENDKRPTSSNAGSRPFGNGGGFSPTRTRTQSQAPVSALPESAVTAAPSPYRPRNRYQPGTSSTAALTSTTDSSAEVSSKRYNRFGSNRSKAQSSTTTTQNTPADRPSFGRKSPNPRRPVFISREVNEPLSATSKRPFNYNSASRLKLTRPTARTTSTTESAEQEEEEEEEREREREEELDSGEQYEQESEEHPEDHSESSSLEKLPLQEEPEVTPVTIPQNEAASPETATQNEEENTDPSSTSSTEESQTDSSETTGSSEATTTLPSSNDYEYGEDEEKDKDKDKATTPMAQESESTEETLLEGTTELPLPESTSEQEQEHGPVIAKQEEAANISKQEDPQASTPQDTSSKQEEESESGYDDEEGSLGEGDEYEYEDEEGGDGEHEDSTSEAETQDSRPTTSSEHKEDREVISVVTTKSVVNGSTVIPAPVTPSMPTAENKKEEEKEQQTDVQKETPAEGEDPANATENYVVVASIQPSRSINGARFLTFPAIEQEETKQTLSELERKVHSKQQQQQQKQPESSEEPSTSTSSTSTQAPPLAASTESIIDKLDRVQSELSSGLLSGKYPIISQMDSSTPATSTTLGSGSGNGRFAPHIRKFQPKTTPAPSTTSSGSSRVKVQHFDESEMDELAGLLPVGFKPKSSYKNRKITTTTTSTTEAPAAEPPRKPGRNSTISRSFKNGQVTVQDVALAGLLPKGYKPPRTTAKTTTTTTTSPDEGSSSSSSSSSLESLFSGIKFDDSLAALLPKDYKVSSTPRPAFTTVDDISKFLPPGFKLNSSSSSSSTTPRSHPVAVPFDDLSKFLPPGYKAPAKEKAEPAPKLPEGILKPIKIEDLSALLPPGFKLNETTKATDTSSDEDLLASLLPPGFKSPKVHPASTSTTTKRPTTKTVAPSTTEAPAGEGSSGLKVVFPKGFHKRLGSHRLTTPHPGNDGQADAVTPSSDGTPPVVIKKGPPQRATTEFTGWPTPPTTPLSIEKLNAQTINFEDLLTPSASSSTTSTSTSTTSTTTTTTPRPTKPGHCTSDCDLAATIKIIDGVAWKPELLDHNTLEWKTLAHELEAQLNEVYSSADQLNKWYKKVRIDSFSKGSVLVDYYVELANITEDVDTQEIRQLFHDALTKPVAPALPDKDAQENETDSVSGPQEEQLVTASYQMGKYIIDPVATDFSVIAKNVNTNVEFAEEDLLIPQWAIVVIVIGVGSLVFIIIFGVTVLLNRQKRAKKTPIPLTNDMLNELKVNHMGGADNYGVDDFYNIDDPWNDTKQPIKPKRFTNSMHGSNSSNIYDSWRSTRHPHSNADYFYDQQPTYSQKGDSLKRPHHGHHQYPAHTHQQPQHQQQHPQQQHQQAYGHQYPDAFADAHQMYSYNNHASRTRYSRDYDPDF</sequence>
<feature type="compositionally biased region" description="Basic and acidic residues" evidence="1">
    <location>
        <begin position="711"/>
        <end position="723"/>
    </location>
</feature>
<feature type="region of interest" description="Disordered" evidence="1">
    <location>
        <begin position="116"/>
        <end position="197"/>
    </location>
</feature>
<feature type="compositionally biased region" description="Polar residues" evidence="1">
    <location>
        <begin position="344"/>
        <end position="358"/>
    </location>
</feature>
<feature type="region of interest" description="Disordered" evidence="1">
    <location>
        <begin position="1339"/>
        <end position="1358"/>
    </location>
</feature>
<feature type="compositionally biased region" description="Low complexity" evidence="1">
    <location>
        <begin position="155"/>
        <end position="165"/>
    </location>
</feature>
<dbReference type="EMBL" id="AP029267">
    <property type="protein sequence ID" value="BFG05039.1"/>
    <property type="molecule type" value="Genomic_DNA"/>
</dbReference>
<feature type="compositionally biased region" description="Acidic residues" evidence="1">
    <location>
        <begin position="376"/>
        <end position="407"/>
    </location>
</feature>
<feature type="compositionally biased region" description="Low complexity" evidence="1">
    <location>
        <begin position="920"/>
        <end position="942"/>
    </location>
</feature>
<feature type="compositionally biased region" description="Polar residues" evidence="1">
    <location>
        <begin position="1483"/>
        <end position="1496"/>
    </location>
</feature>
<dbReference type="InterPro" id="IPR036364">
    <property type="entry name" value="SEA_dom_sf"/>
</dbReference>
<dbReference type="Proteomes" id="UP001500889">
    <property type="component" value="Chromosome E"/>
</dbReference>
<feature type="compositionally biased region" description="Low complexity" evidence="1">
    <location>
        <begin position="453"/>
        <end position="479"/>
    </location>
</feature>
<feature type="compositionally biased region" description="Polar residues" evidence="1">
    <location>
        <begin position="432"/>
        <end position="446"/>
    </location>
</feature>
<keyword evidence="2" id="KW-0472">Membrane</keyword>
<proteinExistence type="predicted"/>
<feature type="compositionally biased region" description="Polar residues" evidence="1">
    <location>
        <begin position="299"/>
        <end position="317"/>
    </location>
</feature>
<accession>A0AAU9GA62</accession>
<evidence type="ECO:0000313" key="5">
    <source>
        <dbReference type="Proteomes" id="UP001500889"/>
    </source>
</evidence>